<evidence type="ECO:0000313" key="2">
    <source>
        <dbReference type="WBParaSite" id="ACRNAN_Path_913.g3507.t1"/>
    </source>
</evidence>
<reference evidence="2" key="1">
    <citation type="submission" date="2022-11" db="UniProtKB">
        <authorList>
            <consortium name="WormBaseParasite"/>
        </authorList>
    </citation>
    <scope>IDENTIFICATION</scope>
</reference>
<dbReference type="AlphaFoldDB" id="A0A914CDU3"/>
<sequence>MSNPADRELTKRENYTILDSATETISGAAEAVKDSLVGAKEAIFGKAEEIRQANKGETLPQVWSKADEAACNVQANNLIVEAKTLQSSACRQIGKGEEELRQAERAQAAAAVVAARANLMTEQALADEIQGQEKLVAAGNKLMQAGAELQQQAAGMGSHQADINIHATSQINQDTAVKTAPVQPAEFHVLQSRVGAECRPIVEHQMASEFIGTQRPPQVG</sequence>
<protein>
    <submittedName>
        <fullName evidence="2">Uncharacterized protein</fullName>
    </submittedName>
</protein>
<dbReference type="Proteomes" id="UP000887540">
    <property type="component" value="Unplaced"/>
</dbReference>
<proteinExistence type="predicted"/>
<accession>A0A914CDU3</accession>
<evidence type="ECO:0000313" key="1">
    <source>
        <dbReference type="Proteomes" id="UP000887540"/>
    </source>
</evidence>
<keyword evidence="1" id="KW-1185">Reference proteome</keyword>
<name>A0A914CDU3_9BILA</name>
<dbReference type="WBParaSite" id="ACRNAN_Path_913.g3507.t1">
    <property type="protein sequence ID" value="ACRNAN_Path_913.g3507.t1"/>
    <property type="gene ID" value="ACRNAN_Path_913.g3507"/>
</dbReference>
<organism evidence="1 2">
    <name type="scientific">Acrobeloides nanus</name>
    <dbReference type="NCBI Taxonomy" id="290746"/>
    <lineage>
        <taxon>Eukaryota</taxon>
        <taxon>Metazoa</taxon>
        <taxon>Ecdysozoa</taxon>
        <taxon>Nematoda</taxon>
        <taxon>Chromadorea</taxon>
        <taxon>Rhabditida</taxon>
        <taxon>Tylenchina</taxon>
        <taxon>Cephalobomorpha</taxon>
        <taxon>Cephaloboidea</taxon>
        <taxon>Cephalobidae</taxon>
        <taxon>Acrobeloides</taxon>
    </lineage>
</organism>